<reference evidence="2" key="1">
    <citation type="submission" date="2023-03" db="EMBL/GenBank/DDBJ databases">
        <authorList>
            <person name="Shen W."/>
            <person name="Cai J."/>
        </authorList>
    </citation>
    <scope>NUCLEOTIDE SEQUENCE</scope>
    <source>
        <strain evidence="2">B226-2</strain>
    </source>
</reference>
<evidence type="ECO:0000256" key="1">
    <source>
        <dbReference type="SAM" id="Phobius"/>
    </source>
</evidence>
<dbReference type="EMBL" id="JARQBJ010000002">
    <property type="protein sequence ID" value="MDT2809935.1"/>
    <property type="molecule type" value="Genomic_DNA"/>
</dbReference>
<keyword evidence="1" id="KW-0812">Transmembrane</keyword>
<comment type="caution">
    <text evidence="2">The sequence shown here is derived from an EMBL/GenBank/DDBJ whole genome shotgun (WGS) entry which is preliminary data.</text>
</comment>
<dbReference type="RefSeq" id="WP_270596962.1">
    <property type="nucleotide sequence ID" value="NZ_JAQESC010000002.1"/>
</dbReference>
<protein>
    <submittedName>
        <fullName evidence="2">Uncharacterized protein</fullName>
    </submittedName>
</protein>
<keyword evidence="1" id="KW-1133">Transmembrane helix</keyword>
<gene>
    <name evidence="2" type="ORF">P7H43_05525</name>
</gene>
<dbReference type="AlphaFoldDB" id="A0AAW8U1X1"/>
<proteinExistence type="predicted"/>
<organism evidence="2 3">
    <name type="scientific">Enterococcus asini</name>
    <dbReference type="NCBI Taxonomy" id="57732"/>
    <lineage>
        <taxon>Bacteria</taxon>
        <taxon>Bacillati</taxon>
        <taxon>Bacillota</taxon>
        <taxon>Bacilli</taxon>
        <taxon>Lactobacillales</taxon>
        <taxon>Enterococcaceae</taxon>
        <taxon>Enterococcus</taxon>
    </lineage>
</organism>
<evidence type="ECO:0000313" key="3">
    <source>
        <dbReference type="Proteomes" id="UP001256711"/>
    </source>
</evidence>
<name>A0AAW8U1X1_9ENTE</name>
<accession>A0AAW8U1X1</accession>
<keyword evidence="1" id="KW-0472">Membrane</keyword>
<dbReference type="Proteomes" id="UP001256711">
    <property type="component" value="Unassembled WGS sequence"/>
</dbReference>
<sequence length="131" mass="15586">MKRQLKRLPIALFSIPFVYLSLLLDAYYQSILGFLFSLLLTVLLGFYFKASNQLPLWLIGNIVSTLLSLYLQFQHPEWTFFYQPFNPTWLVLGLSFMYLVPQLFGIFWAKVLRIQLFSQGQQRHLQQKKHH</sequence>
<feature type="transmembrane region" description="Helical" evidence="1">
    <location>
        <begin position="30"/>
        <end position="48"/>
    </location>
</feature>
<feature type="transmembrane region" description="Helical" evidence="1">
    <location>
        <begin position="55"/>
        <end position="73"/>
    </location>
</feature>
<feature type="transmembrane region" description="Helical" evidence="1">
    <location>
        <begin position="88"/>
        <end position="109"/>
    </location>
</feature>
<evidence type="ECO:0000313" key="2">
    <source>
        <dbReference type="EMBL" id="MDT2809935.1"/>
    </source>
</evidence>